<organism evidence="6 7">
    <name type="scientific">Fomitopsis schrenkii</name>
    <name type="common">Brown rot fungus</name>
    <dbReference type="NCBI Taxonomy" id="2126942"/>
    <lineage>
        <taxon>Eukaryota</taxon>
        <taxon>Fungi</taxon>
        <taxon>Dikarya</taxon>
        <taxon>Basidiomycota</taxon>
        <taxon>Agaricomycotina</taxon>
        <taxon>Agaricomycetes</taxon>
        <taxon>Polyporales</taxon>
        <taxon>Fomitopsis</taxon>
    </lineage>
</organism>
<evidence type="ECO:0000256" key="4">
    <source>
        <dbReference type="ARBA" id="ARBA00023128"/>
    </source>
</evidence>
<dbReference type="PANTHER" id="PTHR15590">
    <property type="entry name" value="CX9C MOTIF-CONTAINING PROTEIN 4"/>
    <property type="match status" value="1"/>
</dbReference>
<gene>
    <name evidence="6" type="ORF">FOMPIDRAFT_1029304</name>
</gene>
<sequence>MTGTVWIWKRTCELQACLNKNTYKPEKCNEQLSKLYQCCQTLYEQTGGKGESTACPMPNVVRRWLKNHGEEVS</sequence>
<dbReference type="PANTHER" id="PTHR15590:SF0">
    <property type="entry name" value="CX9C MOTIF-CONTAINING PROTEIN 4"/>
    <property type="match status" value="1"/>
</dbReference>
<dbReference type="OrthoDB" id="13601at2759"/>
<evidence type="ECO:0000313" key="6">
    <source>
        <dbReference type="EMBL" id="EPT02479.1"/>
    </source>
</evidence>
<evidence type="ECO:0000256" key="2">
    <source>
        <dbReference type="ARBA" id="ARBA00009858"/>
    </source>
</evidence>
<dbReference type="HOGENOM" id="CLU_177210_0_0_1"/>
<comment type="subcellular location">
    <subcellularLocation>
        <location evidence="1">Mitochondrion intermembrane space</location>
    </subcellularLocation>
</comment>
<accession>S8EGW6</accession>
<dbReference type="Gene3D" id="1.10.287.1130">
    <property type="entry name" value="CytochromE C oxidase copper chaperone"/>
    <property type="match status" value="1"/>
</dbReference>
<protein>
    <recommendedName>
        <fullName evidence="3">Cx9C motif-containing protein 4, mitochondrial</fullName>
    </recommendedName>
</protein>
<dbReference type="SUPFAM" id="SSF47072">
    <property type="entry name" value="Cysteine alpha-hairpin motif"/>
    <property type="match status" value="1"/>
</dbReference>
<keyword evidence="5" id="KW-1015">Disulfide bond</keyword>
<reference evidence="6 7" key="1">
    <citation type="journal article" date="2012" name="Science">
        <title>The Paleozoic origin of enzymatic lignin decomposition reconstructed from 31 fungal genomes.</title>
        <authorList>
            <person name="Floudas D."/>
            <person name="Binder M."/>
            <person name="Riley R."/>
            <person name="Barry K."/>
            <person name="Blanchette R.A."/>
            <person name="Henrissat B."/>
            <person name="Martinez A.T."/>
            <person name="Otillar R."/>
            <person name="Spatafora J.W."/>
            <person name="Yadav J.S."/>
            <person name="Aerts A."/>
            <person name="Benoit I."/>
            <person name="Boyd A."/>
            <person name="Carlson A."/>
            <person name="Copeland A."/>
            <person name="Coutinho P.M."/>
            <person name="de Vries R.P."/>
            <person name="Ferreira P."/>
            <person name="Findley K."/>
            <person name="Foster B."/>
            <person name="Gaskell J."/>
            <person name="Glotzer D."/>
            <person name="Gorecki P."/>
            <person name="Heitman J."/>
            <person name="Hesse C."/>
            <person name="Hori C."/>
            <person name="Igarashi K."/>
            <person name="Jurgens J.A."/>
            <person name="Kallen N."/>
            <person name="Kersten P."/>
            <person name="Kohler A."/>
            <person name="Kuees U."/>
            <person name="Kumar T.K.A."/>
            <person name="Kuo A."/>
            <person name="LaButti K."/>
            <person name="Larrondo L.F."/>
            <person name="Lindquist E."/>
            <person name="Ling A."/>
            <person name="Lombard V."/>
            <person name="Lucas S."/>
            <person name="Lundell T."/>
            <person name="Martin R."/>
            <person name="McLaughlin D.J."/>
            <person name="Morgenstern I."/>
            <person name="Morin E."/>
            <person name="Murat C."/>
            <person name="Nagy L.G."/>
            <person name="Nolan M."/>
            <person name="Ohm R.A."/>
            <person name="Patyshakuliyeva A."/>
            <person name="Rokas A."/>
            <person name="Ruiz-Duenas F.J."/>
            <person name="Sabat G."/>
            <person name="Salamov A."/>
            <person name="Samejima M."/>
            <person name="Schmutz J."/>
            <person name="Slot J.C."/>
            <person name="St John F."/>
            <person name="Stenlid J."/>
            <person name="Sun H."/>
            <person name="Sun S."/>
            <person name="Syed K."/>
            <person name="Tsang A."/>
            <person name="Wiebenga A."/>
            <person name="Young D."/>
            <person name="Pisabarro A."/>
            <person name="Eastwood D.C."/>
            <person name="Martin F."/>
            <person name="Cullen D."/>
            <person name="Grigoriev I.V."/>
            <person name="Hibbett D.S."/>
        </authorList>
    </citation>
    <scope>NUCLEOTIDE SEQUENCE</scope>
    <source>
        <strain evidence="7">FP-58527</strain>
    </source>
</reference>
<dbReference type="AlphaFoldDB" id="S8EGW6"/>
<dbReference type="Proteomes" id="UP000015241">
    <property type="component" value="Unassembled WGS sequence"/>
</dbReference>
<dbReference type="STRING" id="743788.S8EGW6"/>
<evidence type="ECO:0000256" key="5">
    <source>
        <dbReference type="ARBA" id="ARBA00023157"/>
    </source>
</evidence>
<proteinExistence type="inferred from homology"/>
<dbReference type="EMBL" id="KE504135">
    <property type="protein sequence ID" value="EPT02479.1"/>
    <property type="molecule type" value="Genomic_DNA"/>
</dbReference>
<evidence type="ECO:0000313" key="7">
    <source>
        <dbReference type="Proteomes" id="UP000015241"/>
    </source>
</evidence>
<name>S8EGW6_FOMSC</name>
<keyword evidence="4" id="KW-0496">Mitochondrion</keyword>
<evidence type="ECO:0000256" key="3">
    <source>
        <dbReference type="ARBA" id="ARBA00019406"/>
    </source>
</evidence>
<comment type="similarity">
    <text evidence="2">Belongs to the CMC4 family.</text>
</comment>
<keyword evidence="7" id="KW-1185">Reference proteome</keyword>
<dbReference type="GO" id="GO:0005758">
    <property type="term" value="C:mitochondrial intermembrane space"/>
    <property type="evidence" value="ECO:0007669"/>
    <property type="project" value="UniProtKB-SubCell"/>
</dbReference>
<dbReference type="eggNOG" id="ENOG502S7M4">
    <property type="taxonomic scope" value="Eukaryota"/>
</dbReference>
<dbReference type="Pfam" id="PF08991">
    <property type="entry name" value="CMC4"/>
    <property type="match status" value="1"/>
</dbReference>
<dbReference type="InParanoid" id="S8EGW6"/>
<dbReference type="InterPro" id="IPR027179">
    <property type="entry name" value="CMC4"/>
</dbReference>
<evidence type="ECO:0000256" key="1">
    <source>
        <dbReference type="ARBA" id="ARBA00004569"/>
    </source>
</evidence>
<dbReference type="InterPro" id="IPR009069">
    <property type="entry name" value="Cys_alpha_HP_mot_SF"/>
</dbReference>